<dbReference type="EMBL" id="QHCT01000001">
    <property type="protein sequence ID" value="RHX91918.1"/>
    <property type="molecule type" value="Genomic_DNA"/>
</dbReference>
<evidence type="ECO:0000313" key="1">
    <source>
        <dbReference type="EMBL" id="RHX91918.1"/>
    </source>
</evidence>
<dbReference type="Proteomes" id="UP000265798">
    <property type="component" value="Unassembled WGS sequence"/>
</dbReference>
<comment type="caution">
    <text evidence="1">The sequence shown here is derived from an EMBL/GenBank/DDBJ whole genome shotgun (WGS) entry which is preliminary data.</text>
</comment>
<sequence length="67" mass="7981">MPTIVKNQDRFTRSFSIKKRNLLLKQRKSVPFFDASSFRILKKINFTNLKIGRLKFTDLILLSTKDY</sequence>
<accession>A0A396ZEK5</accession>
<reference evidence="2" key="1">
    <citation type="submission" date="2018-05" db="EMBL/GenBank/DDBJ databases">
        <title>Leptospira yasudae sp. nov. and Leptospira stimsonii sp. nov., two pathogenic species of the genus Leptospira isolated from environmental sources.</title>
        <authorList>
            <person name="Casanovas-Massana A."/>
            <person name="Hamond C."/>
            <person name="Santos L.A."/>
            <person name="Hacker K.P."/>
            <person name="Balassiano I."/>
            <person name="Medeiros M.A."/>
            <person name="Reis M.G."/>
            <person name="Ko A.I."/>
            <person name="Wunder E.A."/>
        </authorList>
    </citation>
    <scope>NUCLEOTIDE SEQUENCE [LARGE SCALE GENOMIC DNA]</scope>
    <source>
        <strain evidence="2">Yale</strain>
    </source>
</reference>
<organism evidence="1 2">
    <name type="scientific">Leptospira stimsonii</name>
    <dbReference type="NCBI Taxonomy" id="2202203"/>
    <lineage>
        <taxon>Bacteria</taxon>
        <taxon>Pseudomonadati</taxon>
        <taxon>Spirochaetota</taxon>
        <taxon>Spirochaetia</taxon>
        <taxon>Leptospirales</taxon>
        <taxon>Leptospiraceae</taxon>
        <taxon>Leptospira</taxon>
    </lineage>
</organism>
<proteinExistence type="predicted"/>
<evidence type="ECO:0000313" key="2">
    <source>
        <dbReference type="Proteomes" id="UP000265798"/>
    </source>
</evidence>
<dbReference type="AlphaFoldDB" id="A0A396ZEK5"/>
<gene>
    <name evidence="1" type="ORF">DLM75_01370</name>
</gene>
<name>A0A396ZEK5_9LEPT</name>
<protein>
    <submittedName>
        <fullName evidence="1">Uncharacterized protein</fullName>
    </submittedName>
</protein>